<gene>
    <name evidence="1" type="ORF">S03H2_28885</name>
</gene>
<dbReference type="NCBIfam" id="TIGR04256">
    <property type="entry name" value="GxxExxY"/>
    <property type="match status" value="1"/>
</dbReference>
<evidence type="ECO:0000313" key="1">
    <source>
        <dbReference type="EMBL" id="GAH59899.1"/>
    </source>
</evidence>
<evidence type="ECO:0008006" key="2">
    <source>
        <dbReference type="Google" id="ProtNLM"/>
    </source>
</evidence>
<reference evidence="1" key="1">
    <citation type="journal article" date="2014" name="Front. Microbiol.">
        <title>High frequency of phylogenetically diverse reductive dehalogenase-homologous genes in deep subseafloor sedimentary metagenomes.</title>
        <authorList>
            <person name="Kawai M."/>
            <person name="Futagami T."/>
            <person name="Toyoda A."/>
            <person name="Takaki Y."/>
            <person name="Nishi S."/>
            <person name="Hori S."/>
            <person name="Arai W."/>
            <person name="Tsubouchi T."/>
            <person name="Morono Y."/>
            <person name="Uchiyama I."/>
            <person name="Ito T."/>
            <person name="Fujiyama A."/>
            <person name="Inagaki F."/>
            <person name="Takami H."/>
        </authorList>
    </citation>
    <scope>NUCLEOTIDE SEQUENCE</scope>
    <source>
        <strain evidence="1">Expedition CK06-06</strain>
    </source>
</reference>
<comment type="caution">
    <text evidence="1">The sequence shown here is derived from an EMBL/GenBank/DDBJ whole genome shotgun (WGS) entry which is preliminary data.</text>
</comment>
<name>X1I1E4_9ZZZZ</name>
<feature type="non-terminal residue" evidence="1">
    <location>
        <position position="111"/>
    </location>
</feature>
<dbReference type="InterPro" id="IPR026350">
    <property type="entry name" value="GxxExxY"/>
</dbReference>
<sequence>MNNLRRDDLIHPELSYQVVGALFEVHNNLGSGHHEKYYQRALAKELNKRGLAFQEQVHTPLNFKDSNIGRYYIDFLVENKIVLEIKKGDRFSKQHINQTLTYLKTKNLKLG</sequence>
<dbReference type="Pfam" id="PF13366">
    <property type="entry name" value="PDDEXK_3"/>
    <property type="match status" value="1"/>
</dbReference>
<proteinExistence type="predicted"/>
<dbReference type="EMBL" id="BARU01017408">
    <property type="protein sequence ID" value="GAH59899.1"/>
    <property type="molecule type" value="Genomic_DNA"/>
</dbReference>
<protein>
    <recommendedName>
        <fullName evidence="2">GxxExxY protein</fullName>
    </recommendedName>
</protein>
<organism evidence="1">
    <name type="scientific">marine sediment metagenome</name>
    <dbReference type="NCBI Taxonomy" id="412755"/>
    <lineage>
        <taxon>unclassified sequences</taxon>
        <taxon>metagenomes</taxon>
        <taxon>ecological metagenomes</taxon>
    </lineage>
</organism>
<accession>X1I1E4</accession>
<dbReference type="AlphaFoldDB" id="X1I1E4"/>